<comment type="pathway">
    <text evidence="1">Lipid metabolism.</text>
</comment>
<dbReference type="Proteomes" id="UP001156694">
    <property type="component" value="Unassembled WGS sequence"/>
</dbReference>
<dbReference type="InterPro" id="IPR016181">
    <property type="entry name" value="Acyl_CoA_acyltransferase"/>
</dbReference>
<evidence type="ECO:0000256" key="6">
    <source>
        <dbReference type="ARBA" id="ARBA00038095"/>
    </source>
</evidence>
<sequence>MKLQQSQYSVKIAQSVEEISAAQRLRYRVFVAEKGAQVGQDAHAAEIEIDAYDQYYQHLILIDSTCPDPRKNVVGAYRLITDQQARNGAGFYGRSEYDLQKLTGSGRRLLEVGRSCIAREHRGGIALFLIWQALTRFVMENEIDVLFGVASFSGIEPRDYAQALSYLHHYHLAPDDLRVQAIGENAVAMDMVEKHQIDRLKALGQIPPLIKSYLRLGGFVGQGAFVDTAFNTLDVCLLLDVQRMNPKQRQLYSQGVR</sequence>
<dbReference type="PANTHER" id="PTHR37323">
    <property type="entry name" value="GCN5-RELATED N-ACETYLTRANSFERASE"/>
    <property type="match status" value="1"/>
</dbReference>
<accession>A0ABQ5VXM7</accession>
<evidence type="ECO:0000313" key="12">
    <source>
        <dbReference type="Proteomes" id="UP001156694"/>
    </source>
</evidence>
<evidence type="ECO:0000256" key="9">
    <source>
        <dbReference type="ARBA" id="ARBA00045724"/>
    </source>
</evidence>
<dbReference type="PANTHER" id="PTHR37323:SF1">
    <property type="entry name" value="L-ORNITHINE N(ALPHA)-ACYLTRANSFERASE"/>
    <property type="match status" value="1"/>
</dbReference>
<keyword evidence="4" id="KW-0443">Lipid metabolism</keyword>
<keyword evidence="2" id="KW-0444">Lipid biosynthesis</keyword>
<dbReference type="EC" id="2.3.2.30" evidence="7"/>
<proteinExistence type="inferred from homology"/>
<evidence type="ECO:0000256" key="3">
    <source>
        <dbReference type="ARBA" id="ARBA00022679"/>
    </source>
</evidence>
<comment type="catalytic activity">
    <reaction evidence="10">
        <text>a (3R)-hydroxyacyl-[ACP] + L-ornithine = a lyso-ornithine lipid + holo-[ACP] + H(+)</text>
        <dbReference type="Rhea" id="RHEA:20633"/>
        <dbReference type="Rhea" id="RHEA-COMP:9685"/>
        <dbReference type="Rhea" id="RHEA-COMP:9945"/>
        <dbReference type="ChEBI" id="CHEBI:15378"/>
        <dbReference type="ChEBI" id="CHEBI:46911"/>
        <dbReference type="ChEBI" id="CHEBI:64479"/>
        <dbReference type="ChEBI" id="CHEBI:78827"/>
        <dbReference type="ChEBI" id="CHEBI:138482"/>
        <dbReference type="EC" id="2.3.2.30"/>
    </reaction>
    <physiologicalReaction direction="left-to-right" evidence="10">
        <dbReference type="Rhea" id="RHEA:20634"/>
    </physiologicalReaction>
</comment>
<keyword evidence="3" id="KW-0808">Transferase</keyword>
<evidence type="ECO:0000256" key="4">
    <source>
        <dbReference type="ARBA" id="ARBA00023098"/>
    </source>
</evidence>
<keyword evidence="5 11" id="KW-0012">Acyltransferase</keyword>
<dbReference type="GO" id="GO:0016746">
    <property type="term" value="F:acyltransferase activity"/>
    <property type="evidence" value="ECO:0007669"/>
    <property type="project" value="UniProtKB-KW"/>
</dbReference>
<evidence type="ECO:0000256" key="10">
    <source>
        <dbReference type="ARBA" id="ARBA00047785"/>
    </source>
</evidence>
<protein>
    <recommendedName>
        <fullName evidence="8">L-ornithine N(alpha)-acyltransferase</fullName>
        <ecNumber evidence="7">2.3.2.30</ecNumber>
    </recommendedName>
</protein>
<dbReference type="Gene3D" id="3.40.630.30">
    <property type="match status" value="1"/>
</dbReference>
<evidence type="ECO:0000256" key="8">
    <source>
        <dbReference type="ARBA" id="ARBA00039866"/>
    </source>
</evidence>
<evidence type="ECO:0000256" key="2">
    <source>
        <dbReference type="ARBA" id="ARBA00022516"/>
    </source>
</evidence>
<evidence type="ECO:0000313" key="11">
    <source>
        <dbReference type="EMBL" id="GLQ36039.1"/>
    </source>
</evidence>
<evidence type="ECO:0000256" key="5">
    <source>
        <dbReference type="ARBA" id="ARBA00023315"/>
    </source>
</evidence>
<evidence type="ECO:0000256" key="7">
    <source>
        <dbReference type="ARBA" id="ARBA00039058"/>
    </source>
</evidence>
<dbReference type="Pfam" id="PF13444">
    <property type="entry name" value="Acetyltransf_5"/>
    <property type="match status" value="1"/>
</dbReference>
<evidence type="ECO:0000256" key="1">
    <source>
        <dbReference type="ARBA" id="ARBA00005189"/>
    </source>
</evidence>
<gene>
    <name evidence="11" type="ORF">GCM10007939_23230</name>
</gene>
<keyword evidence="12" id="KW-1185">Reference proteome</keyword>
<reference evidence="12" key="1">
    <citation type="journal article" date="2019" name="Int. J. Syst. Evol. Microbiol.">
        <title>The Global Catalogue of Microorganisms (GCM) 10K type strain sequencing project: providing services to taxonomists for standard genome sequencing and annotation.</title>
        <authorList>
            <consortium name="The Broad Institute Genomics Platform"/>
            <consortium name="The Broad Institute Genome Sequencing Center for Infectious Disease"/>
            <person name="Wu L."/>
            <person name="Ma J."/>
        </authorList>
    </citation>
    <scope>NUCLEOTIDE SEQUENCE [LARGE SCALE GENOMIC DNA]</scope>
    <source>
        <strain evidence="12">NBRC 110140</strain>
    </source>
</reference>
<comment type="similarity">
    <text evidence="6">Belongs to the acetyltransferase family. OlsB subfamily.</text>
</comment>
<dbReference type="InterPro" id="IPR052351">
    <property type="entry name" value="Ornithine_N-alpha-AT"/>
</dbReference>
<comment type="function">
    <text evidence="9">Catalyzes the first step in the biosynthesis of ornithine lipids, which are phosphorus-free membrane lipids. Catalyzes the 3-hydroxyacyl-acyl carrier protein-dependent acylation of ornithine to form lyso-ornithine lipid (LOL).</text>
</comment>
<comment type="caution">
    <text evidence="11">The sequence shown here is derived from an EMBL/GenBank/DDBJ whole genome shotgun (WGS) entry which is preliminary data.</text>
</comment>
<dbReference type="RefSeq" id="WP_284379403.1">
    <property type="nucleotide sequence ID" value="NZ_BSNN01000008.1"/>
</dbReference>
<name>A0ABQ5VXM7_9RHOB</name>
<organism evidence="11 12">
    <name type="scientific">Amylibacter marinus</name>
    <dbReference type="NCBI Taxonomy" id="1475483"/>
    <lineage>
        <taxon>Bacteria</taxon>
        <taxon>Pseudomonadati</taxon>
        <taxon>Pseudomonadota</taxon>
        <taxon>Alphaproteobacteria</taxon>
        <taxon>Rhodobacterales</taxon>
        <taxon>Paracoccaceae</taxon>
        <taxon>Amylibacter</taxon>
    </lineage>
</organism>
<dbReference type="SUPFAM" id="SSF55729">
    <property type="entry name" value="Acyl-CoA N-acyltransferases (Nat)"/>
    <property type="match status" value="1"/>
</dbReference>
<dbReference type="EMBL" id="BSNN01000008">
    <property type="protein sequence ID" value="GLQ36039.1"/>
    <property type="molecule type" value="Genomic_DNA"/>
</dbReference>